<dbReference type="PRINTS" id="PR02043">
    <property type="entry name" value="CANCERSCCP1"/>
</dbReference>
<dbReference type="GO" id="GO:0008017">
    <property type="term" value="F:microtubule binding"/>
    <property type="evidence" value="ECO:0007669"/>
    <property type="project" value="TreeGrafter"/>
</dbReference>
<protein>
    <submittedName>
        <fullName evidence="1">Uncharacterized protein</fullName>
    </submittedName>
</protein>
<proteinExistence type="predicted"/>
<dbReference type="GO" id="GO:0005930">
    <property type="term" value="C:axoneme"/>
    <property type="evidence" value="ECO:0007669"/>
    <property type="project" value="TreeGrafter"/>
</dbReference>
<dbReference type="EMBL" id="SWLE01000015">
    <property type="protein sequence ID" value="TNM91407.1"/>
    <property type="molecule type" value="Genomic_DNA"/>
</dbReference>
<reference evidence="1 2" key="1">
    <citation type="submission" date="2019-04" db="EMBL/GenBank/DDBJ databases">
        <title>The sequence and de novo assembly of Takifugu bimaculatus genome using PacBio and Hi-C technologies.</title>
        <authorList>
            <person name="Xu P."/>
            <person name="Liu B."/>
            <person name="Zhou Z."/>
        </authorList>
    </citation>
    <scope>NUCLEOTIDE SEQUENCE [LARGE SCALE GENOMIC DNA]</scope>
    <source>
        <strain evidence="1">TB-2018</strain>
        <tissue evidence="1">Muscle</tissue>
    </source>
</reference>
<dbReference type="GO" id="GO:0048487">
    <property type="term" value="F:beta-tubulin binding"/>
    <property type="evidence" value="ECO:0007669"/>
    <property type="project" value="TreeGrafter"/>
</dbReference>
<comment type="caution">
    <text evidence="1">The sequence shown here is derived from an EMBL/GenBank/DDBJ whole genome shotgun (WGS) entry which is preliminary data.</text>
</comment>
<organism evidence="1 2">
    <name type="scientific">Takifugu bimaculatus</name>
    <dbReference type="NCBI Taxonomy" id="433685"/>
    <lineage>
        <taxon>Eukaryota</taxon>
        <taxon>Metazoa</taxon>
        <taxon>Chordata</taxon>
        <taxon>Craniata</taxon>
        <taxon>Vertebrata</taxon>
        <taxon>Euteleostomi</taxon>
        <taxon>Actinopterygii</taxon>
        <taxon>Neopterygii</taxon>
        <taxon>Teleostei</taxon>
        <taxon>Neoteleostei</taxon>
        <taxon>Acanthomorphata</taxon>
        <taxon>Eupercaria</taxon>
        <taxon>Tetraodontiformes</taxon>
        <taxon>Tetradontoidea</taxon>
        <taxon>Tetraodontidae</taxon>
        <taxon>Takifugu</taxon>
    </lineage>
</organism>
<gene>
    <name evidence="1" type="ORF">fugu_019787</name>
</gene>
<dbReference type="InterPro" id="IPR023247">
    <property type="entry name" value="IC97/Dnai7-like"/>
</dbReference>
<evidence type="ECO:0000313" key="1">
    <source>
        <dbReference type="EMBL" id="TNM91407.1"/>
    </source>
</evidence>
<accession>A0A4Z2BI40</accession>
<dbReference type="Proteomes" id="UP000516260">
    <property type="component" value="Chromosome 22"/>
</dbReference>
<evidence type="ECO:0000313" key="2">
    <source>
        <dbReference type="Proteomes" id="UP000516260"/>
    </source>
</evidence>
<name>A0A4Z2BI40_9TELE</name>
<keyword evidence="2" id="KW-1185">Reference proteome</keyword>
<dbReference type="PANTHER" id="PTHR20929">
    <property type="entry name" value="LUNG ADENOMA SUSCEPTIBILITY 1-RELATED"/>
    <property type="match status" value="1"/>
</dbReference>
<dbReference type="AlphaFoldDB" id="A0A4Z2BI40"/>
<sequence>MAQTETSTSPRSIRFANFPNGHPLKGSIKYPDSEILSVDANVAPLEGSRHAVLGPRLLLMIIILLMILCLSQSTDDVGKGSLDSTVMTQMEVLDAGGELTSPLSEMSMKQDLQVVDLMQYTPLGGVFYYNVFYLPPQAHQVNGWKIQTGNCWTTGCRSSPTLRRGPTRTAEEQVSNPPVGVTFTLPDSVFFLETPQVARWDDAGKQWRLDEITDVLYEKDENKISIKMASFQPLVLLQETYANFPFQSWELRPLGQDVALFTINGALIDLRIKIQGDQCMLQLEQETTLPQLTNRWLSVSALQTAIINAGINVFVNEHSEKYVSTCAKDPLTEHAAYEQMALFASACAFSWSKWNTSCGSEHLVLQACEHHGADPVPKESWSLYLLGAQRYKKLAITDQSEAFSPEHDPGSEFHSTFIHMLQDSMSAGGVARTRESHYLFVNTVQSLLCGTRPLMYA</sequence>
<dbReference type="PANTHER" id="PTHR20929:SF11">
    <property type="entry name" value="DYNEIN AXONEMAL INTERMEDIATE CHAIN 7"/>
    <property type="match status" value="1"/>
</dbReference>